<dbReference type="GO" id="GO:0004598">
    <property type="term" value="F:peptidylamidoglycolate lyase activity"/>
    <property type="evidence" value="ECO:0007669"/>
    <property type="project" value="UniProtKB-EC"/>
</dbReference>
<reference evidence="26" key="2">
    <citation type="submission" date="2019-09" db="UniProtKB">
        <authorList>
            <consortium name="WormBaseParasite"/>
        </authorList>
    </citation>
    <scope>IDENTIFICATION</scope>
</reference>
<evidence type="ECO:0000256" key="6">
    <source>
        <dbReference type="ARBA" id="ARBA00022525"/>
    </source>
</evidence>
<dbReference type="AlphaFoldDB" id="A0A3P7YI24"/>
<sequence length="635" mass="70923">SFQSRSSRVCVGITPARHLKTDTLDQPELGVSSFNDDYVAVSREAVEGYIVGFEPLANADRIHHILLFGCSEPAYTSGFWRGGATCGSGVSHILYAWARNAPSLDLPRNVAFSIGHENDGIRHIVLQVHYAQPFAGDVKDYSGVTLHITQKRPDNLAAVLLFVSGEPIQPGFSQINVSCEYNQDVELHPFAFRTHTHQMGRVVSAYYKHEGHWTKIGSRNPLWPQLFEMIPTNPVIKKGDLMAATCRFDSHDKKEVITMGSMGSNEMCNFYMMFYWDSTKENPFPWGAVCSAKERMNEMIREYPKEGTQLLPSRPDLEHHAHQSKDPFGIVEEGAFDTIDGVRLGQVAGLSFMGENVIIFHRAGRVWDQNTFDQYNVLMEKSPIKDDVILIAAVTGNQSHVLKKLGRNKFYLPHGIFMDKEGFLYTTDVGSHTVAKWKINGDDLELLWESGKKLVPDSDNTHFCKPAGVVKTDEGVFVADGYCNSRIVQLDSATGERKFEFGLPGNGPAQFNLPHDVVTTPTSGHLLVADRENGRVQELSSHVENHLFSVFSNIYSVDAHEEYIYMIPGRADRESSSIRAFVGRAGTGLIEFSFSPTSRPFGQPHVIRVSPDGKHIFVGDIANGKSTLWKFRVHN</sequence>
<dbReference type="SUPFAM" id="SSF63829">
    <property type="entry name" value="Calcium-dependent phosphotriesterase"/>
    <property type="match status" value="1"/>
</dbReference>
<feature type="domain" description="Copper type II ascorbate-dependent monooxygenase N-terminal" evidence="22">
    <location>
        <begin position="45"/>
        <end position="133"/>
    </location>
</feature>
<evidence type="ECO:0000256" key="9">
    <source>
        <dbReference type="ARBA" id="ARBA00022737"/>
    </source>
</evidence>
<feature type="binding site" evidence="19">
    <location>
        <position position="64"/>
    </location>
    <ligand>
        <name>Cu(2+)</name>
        <dbReference type="ChEBI" id="CHEBI:29036"/>
        <label>1</label>
        <note>catalytic</note>
    </ligand>
</feature>
<feature type="binding site" evidence="19">
    <location>
        <position position="267"/>
    </location>
    <ligand>
        <name>Cu(2+)</name>
        <dbReference type="ChEBI" id="CHEBI:29036"/>
        <label>1</label>
        <note>catalytic</note>
    </ligand>
</feature>
<dbReference type="InterPro" id="IPR014784">
    <property type="entry name" value="Cu2_ascorb_mOase-like_C"/>
</dbReference>
<comment type="cofactor">
    <cofactor evidence="19">
        <name>Cu(2+)</name>
        <dbReference type="ChEBI" id="CHEBI:29036"/>
    </cofactor>
    <text evidence="19">Binds 2 Cu(2+) ions per subunit.</text>
</comment>
<evidence type="ECO:0000256" key="7">
    <source>
        <dbReference type="ARBA" id="ARBA00022723"/>
    </source>
</evidence>
<protein>
    <submittedName>
        <fullName evidence="26">Peptidylglycine monooxygenase</fullName>
    </submittedName>
</protein>
<comment type="cofactor">
    <cofactor evidence="2">
        <name>Zn(2+)</name>
        <dbReference type="ChEBI" id="CHEBI:29105"/>
    </cofactor>
</comment>
<keyword evidence="12 19" id="KW-0186">Copper</keyword>
<feature type="non-terminal residue" evidence="24">
    <location>
        <position position="1"/>
    </location>
</feature>
<feature type="binding site" evidence="19">
    <location>
        <position position="129"/>
    </location>
    <ligand>
        <name>Cu(2+)</name>
        <dbReference type="ChEBI" id="CHEBI:29036"/>
        <label>1</label>
        <note>catalytic</note>
    </ligand>
</feature>
<gene>
    <name evidence="24" type="ORF">HPBE_LOCUS11161</name>
</gene>
<dbReference type="PANTHER" id="PTHR10680:SF14">
    <property type="entry name" value="PEPTIDYL-GLYCINE ALPHA-AMIDATING MONOOXYGENASE"/>
    <property type="match status" value="1"/>
</dbReference>
<feature type="binding site" evidence="19">
    <location>
        <position position="63"/>
    </location>
    <ligand>
        <name>Cu(2+)</name>
        <dbReference type="ChEBI" id="CHEBI:29036"/>
        <label>1</label>
        <note>catalytic</note>
    </ligand>
</feature>
<evidence type="ECO:0000256" key="16">
    <source>
        <dbReference type="ARBA" id="ARBA00023239"/>
    </source>
</evidence>
<dbReference type="InterPro" id="IPR014783">
    <property type="entry name" value="Cu2_ascorb_mOase_CS-2"/>
</dbReference>
<dbReference type="GO" id="GO:0004504">
    <property type="term" value="F:peptidylglycine monooxygenase activity"/>
    <property type="evidence" value="ECO:0007669"/>
    <property type="project" value="UniProtKB-EC"/>
</dbReference>
<feature type="binding site" evidence="19">
    <location>
        <position position="197"/>
    </location>
    <ligand>
        <name>Cu(2+)</name>
        <dbReference type="ChEBI" id="CHEBI:29036"/>
        <label>1</label>
        <note>catalytic</note>
    </ligand>
</feature>
<feature type="disulfide bond" evidence="20">
    <location>
        <begin position="246"/>
        <end position="268"/>
    </location>
</feature>
<dbReference type="PANTHER" id="PTHR10680">
    <property type="entry name" value="PEPTIDYL-GLYCINE ALPHA-AMIDATING MONOOXYGENASE"/>
    <property type="match status" value="1"/>
</dbReference>
<evidence type="ECO:0000256" key="13">
    <source>
        <dbReference type="ARBA" id="ARBA00023033"/>
    </source>
</evidence>
<evidence type="ECO:0000313" key="25">
    <source>
        <dbReference type="Proteomes" id="UP000050761"/>
    </source>
</evidence>
<dbReference type="GO" id="GO:0005507">
    <property type="term" value="F:copper ion binding"/>
    <property type="evidence" value="ECO:0007669"/>
    <property type="project" value="InterPro"/>
</dbReference>
<dbReference type="InterPro" id="IPR000720">
    <property type="entry name" value="PHM/PAL"/>
</dbReference>
<dbReference type="PRINTS" id="PR00790">
    <property type="entry name" value="PAMONOXGNASE"/>
</dbReference>
<keyword evidence="14 20" id="KW-1015">Disulfide bond</keyword>
<dbReference type="WBParaSite" id="HPBE_0001116001-mRNA-1">
    <property type="protein sequence ID" value="HPBE_0001116001-mRNA-1"/>
    <property type="gene ID" value="HPBE_0001116001"/>
</dbReference>
<evidence type="ECO:0000313" key="24">
    <source>
        <dbReference type="EMBL" id="VDO87660.1"/>
    </source>
</evidence>
<evidence type="ECO:0000256" key="10">
    <source>
        <dbReference type="ARBA" id="ARBA00022833"/>
    </source>
</evidence>
<dbReference type="Pfam" id="PF03712">
    <property type="entry name" value="Cu2_monoox_C"/>
    <property type="match status" value="1"/>
</dbReference>
<dbReference type="Gene3D" id="2.60.120.230">
    <property type="match status" value="1"/>
</dbReference>
<evidence type="ECO:0000256" key="8">
    <source>
        <dbReference type="ARBA" id="ARBA00022729"/>
    </source>
</evidence>
<feature type="repeat" description="NHL" evidence="21">
    <location>
        <begin position="498"/>
        <end position="542"/>
    </location>
</feature>
<dbReference type="Gene3D" id="2.60.120.310">
    <property type="entry name" value="Copper type II, ascorbate-dependent monooxygenase, N-terminal domain"/>
    <property type="match status" value="1"/>
</dbReference>
<dbReference type="Pfam" id="PF01436">
    <property type="entry name" value="NHL"/>
    <property type="match status" value="1"/>
</dbReference>
<dbReference type="Proteomes" id="UP000050761">
    <property type="component" value="Unassembled WGS sequence"/>
</dbReference>
<comment type="catalytic activity">
    <reaction evidence="18">
        <text>a [peptide]-C-terminal glycine + 2 L-ascorbate + O2 = a [peptide]-C-terminal (2S)-2-hydroxyglycine + 2 monodehydro-L-ascorbate radical + H2O</text>
        <dbReference type="Rhea" id="RHEA:21452"/>
        <dbReference type="Rhea" id="RHEA-COMP:13486"/>
        <dbReference type="Rhea" id="RHEA-COMP:15321"/>
        <dbReference type="ChEBI" id="CHEBI:15377"/>
        <dbReference type="ChEBI" id="CHEBI:15379"/>
        <dbReference type="ChEBI" id="CHEBI:38290"/>
        <dbReference type="ChEBI" id="CHEBI:59513"/>
        <dbReference type="ChEBI" id="CHEBI:137000"/>
        <dbReference type="ChEBI" id="CHEBI:142768"/>
        <dbReference type="EC" id="1.14.17.3"/>
    </reaction>
</comment>
<keyword evidence="25" id="KW-1185">Reference proteome</keyword>
<evidence type="ECO:0000256" key="12">
    <source>
        <dbReference type="ARBA" id="ARBA00023008"/>
    </source>
</evidence>
<keyword evidence="17" id="KW-0511">Multifunctional enzyme</keyword>
<evidence type="ECO:0000256" key="21">
    <source>
        <dbReference type="PROSITE-ProRule" id="PRU00504"/>
    </source>
</evidence>
<dbReference type="InterPro" id="IPR024548">
    <property type="entry name" value="Cu2_monoox_C"/>
</dbReference>
<comment type="similarity">
    <text evidence="4">In the C-terminal section; belongs to the peptidyl-alpha-hydroxyglycine alpha-amidating lyase family.</text>
</comment>
<comment type="catalytic activity">
    <reaction evidence="1">
        <text>a [peptide]-C-terminal (2S)-2-hydroxyglycine = a [peptide]-C-terminal amide + glyoxylate</text>
        <dbReference type="Rhea" id="RHEA:20924"/>
        <dbReference type="Rhea" id="RHEA-COMP:13485"/>
        <dbReference type="Rhea" id="RHEA-COMP:15321"/>
        <dbReference type="ChEBI" id="CHEBI:36655"/>
        <dbReference type="ChEBI" id="CHEBI:137001"/>
        <dbReference type="ChEBI" id="CHEBI:142768"/>
        <dbReference type="EC" id="4.3.2.5"/>
    </reaction>
</comment>
<dbReference type="FunFam" id="2.120.10.30:FF:000083">
    <property type="entry name" value="Peptidyl-glycine alpha-amidating monooxygenase B"/>
    <property type="match status" value="1"/>
</dbReference>
<evidence type="ECO:0000256" key="4">
    <source>
        <dbReference type="ARBA" id="ARBA00006026"/>
    </source>
</evidence>
<dbReference type="PROSITE" id="PS00085">
    <property type="entry name" value="CU2_MONOOXYGENASE_2"/>
    <property type="match status" value="1"/>
</dbReference>
<dbReference type="CDD" id="cd14958">
    <property type="entry name" value="NHL_PAL_like"/>
    <property type="match status" value="1"/>
</dbReference>
<dbReference type="GO" id="GO:0006518">
    <property type="term" value="P:peptide metabolic process"/>
    <property type="evidence" value="ECO:0007669"/>
    <property type="project" value="InterPro"/>
</dbReference>
<evidence type="ECO:0000256" key="19">
    <source>
        <dbReference type="PIRSR" id="PIRSR600720-2"/>
    </source>
</evidence>
<dbReference type="EMBL" id="UZAH01027003">
    <property type="protein sequence ID" value="VDO87660.1"/>
    <property type="molecule type" value="Genomic_DNA"/>
</dbReference>
<evidence type="ECO:0000256" key="18">
    <source>
        <dbReference type="ARBA" id="ARBA00048431"/>
    </source>
</evidence>
<organism evidence="24">
    <name type="scientific">Heligmosomoides polygyrus</name>
    <name type="common">Parasitic roundworm</name>
    <dbReference type="NCBI Taxonomy" id="6339"/>
    <lineage>
        <taxon>Eukaryota</taxon>
        <taxon>Metazoa</taxon>
        <taxon>Ecdysozoa</taxon>
        <taxon>Nematoda</taxon>
        <taxon>Chromadorea</taxon>
        <taxon>Rhabditida</taxon>
        <taxon>Rhabditina</taxon>
        <taxon>Rhabditomorpha</taxon>
        <taxon>Strongyloidea</taxon>
        <taxon>Heligmosomidae</taxon>
        <taxon>Heligmosomoides</taxon>
    </lineage>
</organism>
<evidence type="ECO:0000256" key="14">
    <source>
        <dbReference type="ARBA" id="ARBA00023157"/>
    </source>
</evidence>
<evidence type="ECO:0000313" key="26">
    <source>
        <dbReference type="WBParaSite" id="HPBE_0001116001-mRNA-1"/>
    </source>
</evidence>
<reference evidence="24 25" key="1">
    <citation type="submission" date="2018-11" db="EMBL/GenBank/DDBJ databases">
        <authorList>
            <consortium name="Pathogen Informatics"/>
        </authorList>
    </citation>
    <scope>NUCLEOTIDE SEQUENCE [LARGE SCALE GENOMIC DNA]</scope>
</reference>
<dbReference type="InterPro" id="IPR008977">
    <property type="entry name" value="PHM/PNGase_F_dom_sf"/>
</dbReference>
<keyword evidence="13" id="KW-0503">Monooxygenase</keyword>
<keyword evidence="7 19" id="KW-0479">Metal-binding</keyword>
<accession>A0A3P7YI24</accession>
<evidence type="ECO:0000256" key="2">
    <source>
        <dbReference type="ARBA" id="ARBA00001947"/>
    </source>
</evidence>
<proteinExistence type="inferred from homology"/>
<dbReference type="InterPro" id="IPR036939">
    <property type="entry name" value="Cu2_ascorb_mOase_N_sf"/>
</dbReference>
<dbReference type="InterPro" id="IPR011042">
    <property type="entry name" value="6-blade_b-propeller_TolB-like"/>
</dbReference>
<dbReference type="Gene3D" id="2.120.10.30">
    <property type="entry name" value="TolB, C-terminal domain"/>
    <property type="match status" value="1"/>
</dbReference>
<feature type="domain" description="Copper type II ascorbate-dependent monooxygenase C-terminal" evidence="23">
    <location>
        <begin position="167"/>
        <end position="279"/>
    </location>
</feature>
<dbReference type="GO" id="GO:0005576">
    <property type="term" value="C:extracellular region"/>
    <property type="evidence" value="ECO:0007669"/>
    <property type="project" value="UniProtKB-SubCell"/>
</dbReference>
<keyword evidence="15" id="KW-0325">Glycoprotein</keyword>
<dbReference type="InterPro" id="IPR001258">
    <property type="entry name" value="NHL_repeat"/>
</dbReference>
<keyword evidence="8" id="KW-0732">Signal</keyword>
<evidence type="ECO:0000256" key="1">
    <source>
        <dbReference type="ARBA" id="ARBA00000686"/>
    </source>
</evidence>
<evidence type="ECO:0000256" key="3">
    <source>
        <dbReference type="ARBA" id="ARBA00004613"/>
    </source>
</evidence>
<keyword evidence="9" id="KW-0677">Repeat</keyword>
<dbReference type="GO" id="GO:0016020">
    <property type="term" value="C:membrane"/>
    <property type="evidence" value="ECO:0007669"/>
    <property type="project" value="InterPro"/>
</dbReference>
<keyword evidence="16" id="KW-0456">Lyase</keyword>
<keyword evidence="10" id="KW-0862">Zinc</keyword>
<evidence type="ECO:0000256" key="17">
    <source>
        <dbReference type="ARBA" id="ARBA00023268"/>
    </source>
</evidence>
<evidence type="ECO:0000256" key="5">
    <source>
        <dbReference type="ARBA" id="ARBA00010263"/>
    </source>
</evidence>
<keyword evidence="6" id="KW-0964">Secreted</keyword>
<evidence type="ECO:0000259" key="23">
    <source>
        <dbReference type="Pfam" id="PF03712"/>
    </source>
</evidence>
<comment type="similarity">
    <text evidence="5">In the N-terminal section; belongs to the copper type II ascorbate-dependent monooxygenase family.</text>
</comment>
<dbReference type="SUPFAM" id="SSF49742">
    <property type="entry name" value="PHM/PNGase F"/>
    <property type="match status" value="2"/>
</dbReference>
<feature type="disulfide bond" evidence="20">
    <location>
        <begin position="179"/>
        <end position="290"/>
    </location>
</feature>
<dbReference type="InterPro" id="IPR000323">
    <property type="entry name" value="Cu2_ascorb_mOase_N"/>
</dbReference>
<dbReference type="Pfam" id="PF01082">
    <property type="entry name" value="Cu2_monooxygen"/>
    <property type="match status" value="1"/>
</dbReference>
<evidence type="ECO:0000256" key="11">
    <source>
        <dbReference type="ARBA" id="ARBA00023002"/>
    </source>
</evidence>
<dbReference type="OrthoDB" id="10044505at2759"/>
<evidence type="ECO:0000259" key="22">
    <source>
        <dbReference type="Pfam" id="PF01082"/>
    </source>
</evidence>
<comment type="subcellular location">
    <subcellularLocation>
        <location evidence="3">Secreted</location>
    </subcellularLocation>
</comment>
<name>A0A3P7YI24_HELPZ</name>
<feature type="binding site" evidence="19">
    <location>
        <position position="195"/>
    </location>
    <ligand>
        <name>Cu(2+)</name>
        <dbReference type="ChEBI" id="CHEBI:29036"/>
        <label>1</label>
        <note>catalytic</note>
    </ligand>
</feature>
<dbReference type="PROSITE" id="PS51125">
    <property type="entry name" value="NHL"/>
    <property type="match status" value="1"/>
</dbReference>
<keyword evidence="11" id="KW-0560">Oxidoreductase</keyword>
<evidence type="ECO:0000256" key="15">
    <source>
        <dbReference type="ARBA" id="ARBA00023180"/>
    </source>
</evidence>
<evidence type="ECO:0000256" key="20">
    <source>
        <dbReference type="PIRSR" id="PIRSR600720-3"/>
    </source>
</evidence>